<dbReference type="CDD" id="cd02888">
    <property type="entry name" value="RNR_II_dimer"/>
    <property type="match status" value="1"/>
</dbReference>
<dbReference type="NCBIfam" id="TIGR02504">
    <property type="entry name" value="NrdJ_Z"/>
    <property type="match status" value="1"/>
</dbReference>
<dbReference type="RefSeq" id="WP_183416897.1">
    <property type="nucleotide sequence ID" value="NZ_JACHXA010000006.1"/>
</dbReference>
<feature type="region of interest" description="Disordered" evidence="15">
    <location>
        <begin position="723"/>
        <end position="754"/>
    </location>
</feature>
<name>A0A839STF7_9PROT</name>
<sequence length="783" mass="86846">MTKQVKTDTRDLPPISQDIWEMKYRLRALSGDALDETLDDSFRRVAKALAAAEEKPDDWESPFFEAMRDLRFLPAGRILAGAGSDRDVTLFNCFVMGQIPDSMDGIFSQLREAALTLQMGGGIGYDFSTLRPRGAAVMGVGADASGPLSFMDVWDSMCRTIMSAGYRRGAMMGTLRCDHPDIEDFIAAKQDPGRLRMFNLSVLVTDAFMQALREDKDWDLTFNGKVTRSLRARDLWDRMMRATYDYAEPGVIFIDRINQQNNLAYAEEIFATNPCGEQPLPPYGACLLGSVNLARMIDNPFKKTATLNIEALKNTIGTAVRMLDNAIDASRFPLPAQRDEAMAKRRIGLGITGLADALIFCGQRYGSREAVATVEQWMRAFRDAAYETSIELAREKGAFPLFEKEPYLNSPQVKDLPETLRQAIGEHGIRNGLVTSVAPTGTISLLAGNVSSGLEPVYAFSYRRNILLPDGSSRQEIVEDHAMRRFRKMFGDTAEVPESFVDAQHLEPGAHLVMQATVQRFIDSSVSKTINLPEQISFDGFKDVYLRAYEMGCKGCTTYRPNPTTGAVLEPMAAVEQGDPAPAAGSIEADGQVVYMSQPLDRPQALPGRTYKLQWPESDHAIYITLNDIVQDQRRRPFEIFINSKNMEHYAWTVALTRMISAVFRRGGDVSFVVEELKAVFDPRGGAWVKGRYLPSLLAAIGEVIERHMLDIGFLARPETLVEPQQETAREGAKSDPPYSISSHSNHQPGQRGPAQCPRCGAAAVIKQEGCDLCTACGHSRCF</sequence>
<dbReference type="GO" id="GO:0031419">
    <property type="term" value="F:cobalamin binding"/>
    <property type="evidence" value="ECO:0007669"/>
    <property type="project" value="UniProtKB-KW"/>
</dbReference>
<keyword evidence="8 14" id="KW-0560">Oxidoreductase</keyword>
<dbReference type="InterPro" id="IPR013509">
    <property type="entry name" value="RNR_lsu_N"/>
</dbReference>
<comment type="catalytic activity">
    <reaction evidence="13 14">
        <text>a 2'-deoxyribonucleoside 5'-diphosphate + [thioredoxin]-disulfide + H2O = a ribonucleoside 5'-diphosphate + [thioredoxin]-dithiol</text>
        <dbReference type="Rhea" id="RHEA:23252"/>
        <dbReference type="Rhea" id="RHEA-COMP:10698"/>
        <dbReference type="Rhea" id="RHEA-COMP:10700"/>
        <dbReference type="ChEBI" id="CHEBI:15377"/>
        <dbReference type="ChEBI" id="CHEBI:29950"/>
        <dbReference type="ChEBI" id="CHEBI:50058"/>
        <dbReference type="ChEBI" id="CHEBI:57930"/>
        <dbReference type="ChEBI" id="CHEBI:73316"/>
        <dbReference type="EC" id="1.17.4.1"/>
    </reaction>
</comment>
<evidence type="ECO:0000256" key="15">
    <source>
        <dbReference type="SAM" id="MobiDB-lite"/>
    </source>
</evidence>
<dbReference type="PANTHER" id="PTHR43371">
    <property type="entry name" value="VITAMIN B12-DEPENDENT RIBONUCLEOTIDE REDUCTASE"/>
    <property type="match status" value="1"/>
</dbReference>
<evidence type="ECO:0000256" key="1">
    <source>
        <dbReference type="ARBA" id="ARBA00001922"/>
    </source>
</evidence>
<feature type="domain" description="Ribonucleotide reductase large subunit C-terminal" evidence="17">
    <location>
        <begin position="92"/>
        <end position="559"/>
    </location>
</feature>
<evidence type="ECO:0000259" key="18">
    <source>
        <dbReference type="Pfam" id="PF12637"/>
    </source>
</evidence>
<evidence type="ECO:0000259" key="17">
    <source>
        <dbReference type="Pfam" id="PF02867"/>
    </source>
</evidence>
<comment type="function">
    <text evidence="12 14">Catalyzes the reduction of ribonucleotides to deoxyribonucleotides. May function to provide a pool of deoxyribonucleotide precursors for DNA repair during oxygen limitation and/or for immediate growth after restoration of oxygen.</text>
</comment>
<evidence type="ECO:0000256" key="3">
    <source>
        <dbReference type="ARBA" id="ARBA00012274"/>
    </source>
</evidence>
<comment type="caution">
    <text evidence="19">The sequence shown here is derived from an EMBL/GenBank/DDBJ whole genome shotgun (WGS) entry which is preliminary data.</text>
</comment>
<evidence type="ECO:0000256" key="8">
    <source>
        <dbReference type="ARBA" id="ARBA00023002"/>
    </source>
</evidence>
<evidence type="ECO:0000256" key="2">
    <source>
        <dbReference type="ARBA" id="ARBA00007405"/>
    </source>
</evidence>
<proteinExistence type="inferred from homology"/>
<keyword evidence="10" id="KW-1015">Disulfide bond</keyword>
<evidence type="ECO:0000256" key="6">
    <source>
        <dbReference type="ARBA" id="ARBA00022634"/>
    </source>
</evidence>
<dbReference type="InterPro" id="IPR050862">
    <property type="entry name" value="RdRp_reductase_class-2"/>
</dbReference>
<evidence type="ECO:0000256" key="10">
    <source>
        <dbReference type="ARBA" id="ARBA00023157"/>
    </source>
</evidence>
<dbReference type="PRINTS" id="PR01183">
    <property type="entry name" value="RIBORDTASEM1"/>
</dbReference>
<dbReference type="GO" id="GO:0071897">
    <property type="term" value="P:DNA biosynthetic process"/>
    <property type="evidence" value="ECO:0007669"/>
    <property type="project" value="UniProtKB-KW"/>
</dbReference>
<dbReference type="InterPro" id="IPR024434">
    <property type="entry name" value="TSCPD_dom"/>
</dbReference>
<evidence type="ECO:0000256" key="11">
    <source>
        <dbReference type="ARBA" id="ARBA00023285"/>
    </source>
</evidence>
<protein>
    <recommendedName>
        <fullName evidence="4 14">Vitamin B12-dependent ribonucleotide reductase</fullName>
        <ecNumber evidence="3 14">1.17.4.1</ecNumber>
    </recommendedName>
</protein>
<dbReference type="EC" id="1.17.4.1" evidence="3 14"/>
<evidence type="ECO:0000256" key="9">
    <source>
        <dbReference type="ARBA" id="ARBA00023116"/>
    </source>
</evidence>
<evidence type="ECO:0000256" key="12">
    <source>
        <dbReference type="ARBA" id="ARBA00025437"/>
    </source>
</evidence>
<dbReference type="Gene3D" id="3.20.70.20">
    <property type="match status" value="1"/>
</dbReference>
<evidence type="ECO:0000256" key="4">
    <source>
        <dbReference type="ARBA" id="ARBA00014409"/>
    </source>
</evidence>
<accession>A0A839STF7</accession>
<keyword evidence="5 14" id="KW-0846">Cobalamin</keyword>
<dbReference type="GO" id="GO:0009263">
    <property type="term" value="P:deoxyribonucleotide biosynthetic process"/>
    <property type="evidence" value="ECO:0007669"/>
    <property type="project" value="UniProtKB-KW"/>
</dbReference>
<feature type="compositionally biased region" description="Polar residues" evidence="15">
    <location>
        <begin position="740"/>
        <end position="749"/>
    </location>
</feature>
<evidence type="ECO:0000313" key="20">
    <source>
        <dbReference type="Proteomes" id="UP000581135"/>
    </source>
</evidence>
<evidence type="ECO:0000256" key="13">
    <source>
        <dbReference type="ARBA" id="ARBA00047754"/>
    </source>
</evidence>
<keyword evidence="9" id="KW-0215">Deoxyribonucleotide synthesis</keyword>
<keyword evidence="7 14" id="KW-0547">Nucleotide-binding</keyword>
<dbReference type="Proteomes" id="UP000581135">
    <property type="component" value="Unassembled WGS sequence"/>
</dbReference>
<feature type="domain" description="TSCPD" evidence="18">
    <location>
        <begin position="611"/>
        <end position="709"/>
    </location>
</feature>
<evidence type="ECO:0000256" key="5">
    <source>
        <dbReference type="ARBA" id="ARBA00022628"/>
    </source>
</evidence>
<dbReference type="Pfam" id="PF12637">
    <property type="entry name" value="TSCPD"/>
    <property type="match status" value="1"/>
</dbReference>
<dbReference type="PANTHER" id="PTHR43371:SF1">
    <property type="entry name" value="RIBONUCLEOSIDE-DIPHOSPHATE REDUCTASE"/>
    <property type="match status" value="1"/>
</dbReference>
<dbReference type="Pfam" id="PF02867">
    <property type="entry name" value="Ribonuc_red_lgC"/>
    <property type="match status" value="1"/>
</dbReference>
<dbReference type="GO" id="GO:0005524">
    <property type="term" value="F:ATP binding"/>
    <property type="evidence" value="ECO:0007669"/>
    <property type="project" value="InterPro"/>
</dbReference>
<evidence type="ECO:0000256" key="14">
    <source>
        <dbReference type="RuleBase" id="RU364064"/>
    </source>
</evidence>
<reference evidence="19 20" key="1">
    <citation type="submission" date="2020-08" db="EMBL/GenBank/DDBJ databases">
        <title>Genomic Encyclopedia of Type Strains, Phase III (KMG-III): the genomes of soil and plant-associated and newly described type strains.</title>
        <authorList>
            <person name="Whitman W."/>
        </authorList>
    </citation>
    <scope>NUCLEOTIDE SEQUENCE [LARGE SCALE GENOMIC DNA]</scope>
    <source>
        <strain evidence="19 20">CECT 8803</strain>
    </source>
</reference>
<keyword evidence="11 14" id="KW-0170">Cobalt</keyword>
<dbReference type="EMBL" id="JACHXA010000006">
    <property type="protein sequence ID" value="MBB3066081.1"/>
    <property type="molecule type" value="Genomic_DNA"/>
</dbReference>
<dbReference type="InterPro" id="IPR000788">
    <property type="entry name" value="RNR_lg_C"/>
</dbReference>
<feature type="domain" description="Ribonucleotide reductase large subunit N-terminal" evidence="16">
    <location>
        <begin position="14"/>
        <end position="86"/>
    </location>
</feature>
<evidence type="ECO:0000256" key="7">
    <source>
        <dbReference type="ARBA" id="ARBA00022741"/>
    </source>
</evidence>
<keyword evidence="6 14" id="KW-0237">DNA synthesis</keyword>
<dbReference type="InterPro" id="IPR013344">
    <property type="entry name" value="RNR_NrdJ/NrdZ"/>
</dbReference>
<comment type="cofactor">
    <cofactor evidence="1 14">
        <name>adenosylcob(III)alamin</name>
        <dbReference type="ChEBI" id="CHEBI:18408"/>
    </cofactor>
</comment>
<dbReference type="AlphaFoldDB" id="A0A839STF7"/>
<dbReference type="Pfam" id="PF00317">
    <property type="entry name" value="Ribonuc_red_lgN"/>
    <property type="match status" value="1"/>
</dbReference>
<keyword evidence="20" id="KW-1185">Reference proteome</keyword>
<comment type="similarity">
    <text evidence="2 14">Belongs to the ribonucleoside diphosphate reductase class-2 family.</text>
</comment>
<evidence type="ECO:0000259" key="16">
    <source>
        <dbReference type="Pfam" id="PF00317"/>
    </source>
</evidence>
<dbReference type="SUPFAM" id="SSF51998">
    <property type="entry name" value="PFL-like glycyl radical enzymes"/>
    <property type="match status" value="1"/>
</dbReference>
<gene>
    <name evidence="19" type="ORF">FHR98_002384</name>
</gene>
<evidence type="ECO:0000313" key="19">
    <source>
        <dbReference type="EMBL" id="MBB3066081.1"/>
    </source>
</evidence>
<dbReference type="GO" id="GO:0004748">
    <property type="term" value="F:ribonucleoside-diphosphate reductase activity, thioredoxin disulfide as acceptor"/>
    <property type="evidence" value="ECO:0007669"/>
    <property type="project" value="UniProtKB-EC"/>
</dbReference>
<organism evidence="19 20">
    <name type="scientific">Limibacillus halophilus</name>
    <dbReference type="NCBI Taxonomy" id="1579333"/>
    <lineage>
        <taxon>Bacteria</taxon>
        <taxon>Pseudomonadati</taxon>
        <taxon>Pseudomonadota</taxon>
        <taxon>Alphaproteobacteria</taxon>
        <taxon>Rhodospirillales</taxon>
        <taxon>Rhodovibrionaceae</taxon>
        <taxon>Limibacillus</taxon>
    </lineage>
</organism>